<keyword evidence="1" id="KW-0805">Transcription regulation</keyword>
<dbReference type="PROSITE" id="PS50932">
    <property type="entry name" value="HTH_LACI_2"/>
    <property type="match status" value="1"/>
</dbReference>
<organism evidence="6 7">
    <name type="scientific">Hymenobacter citatus</name>
    <dbReference type="NCBI Taxonomy" id="2763506"/>
    <lineage>
        <taxon>Bacteria</taxon>
        <taxon>Pseudomonadati</taxon>
        <taxon>Bacteroidota</taxon>
        <taxon>Cytophagia</taxon>
        <taxon>Cytophagales</taxon>
        <taxon>Hymenobacteraceae</taxon>
        <taxon>Hymenobacter</taxon>
    </lineage>
</organism>
<dbReference type="CDD" id="cd01392">
    <property type="entry name" value="HTH_LacI"/>
    <property type="match status" value="1"/>
</dbReference>
<name>A0ABR7MPN0_9BACT</name>
<proteinExistence type="predicted"/>
<feature type="domain" description="HTH lacI-type" evidence="4">
    <location>
        <begin position="16"/>
        <end position="70"/>
    </location>
</feature>
<dbReference type="RefSeq" id="WP_187321245.1">
    <property type="nucleotide sequence ID" value="NZ_JACSCY010000021.1"/>
</dbReference>
<dbReference type="SUPFAM" id="SSF53822">
    <property type="entry name" value="Periplasmic binding protein-like I"/>
    <property type="match status" value="1"/>
</dbReference>
<evidence type="ECO:0000313" key="6">
    <source>
        <dbReference type="EMBL" id="MBC6613027.1"/>
    </source>
</evidence>
<dbReference type="InterPro" id="IPR000843">
    <property type="entry name" value="HTH_LacI"/>
</dbReference>
<dbReference type="EMBL" id="JACSCY010000021">
    <property type="protein sequence ID" value="MBC6613027.1"/>
    <property type="molecule type" value="Genomic_DNA"/>
</dbReference>
<evidence type="ECO:0000256" key="3">
    <source>
        <dbReference type="ARBA" id="ARBA00023163"/>
    </source>
</evidence>
<dbReference type="Gene3D" id="3.40.50.2300">
    <property type="match status" value="2"/>
</dbReference>
<dbReference type="Gene3D" id="1.10.260.40">
    <property type="entry name" value="lambda repressor-like DNA-binding domains"/>
    <property type="match status" value="1"/>
</dbReference>
<reference evidence="6 7" key="1">
    <citation type="submission" date="2020-08" db="EMBL/GenBank/DDBJ databases">
        <title>Hymenobacter sp.</title>
        <authorList>
            <person name="Kim M.K."/>
        </authorList>
    </citation>
    <scope>NUCLEOTIDE SEQUENCE [LARGE SCALE GENOMIC DNA]</scope>
    <source>
        <strain evidence="6 7">BT507</strain>
    </source>
</reference>
<comment type="caution">
    <text evidence="6">The sequence shown here is derived from an EMBL/GenBank/DDBJ whole genome shotgun (WGS) entry which is preliminary data.</text>
</comment>
<sequence length="368" mass="40361">MAPRSKKTVDATSSPISMADLARELGVSMTTISRALSDHHSIGPATKQRVLKLAKKLNYQPNHLAAALRKGQSKLIGVIVPYIEGRFFATVVHGIETAASKAGFNVIICQSSEDVAQERKNVETLLSAQVAGILVSLSRDTNDFRHFEKVRKRGIPLVFFDRVLESDTVNAVVLNDYDGGYQVTRHLLEQGCRRIGHFAGPQHLNIYRNRRQGYLDALESYQLPPDEQLIIYSDMTLEDGTESMRQLLALPDGGVDAVFSAGDTAVLGALQHLKSKRVAVPQQVALAGFSNEAFTAITEPMLTSVDQRCEEMGQAAVRLFLELAESRGDSAFLQRQVILQPRLFIRESSLQGTPSLDTVAKQANGISC</sequence>
<dbReference type="InterPro" id="IPR010982">
    <property type="entry name" value="Lambda_DNA-bd_dom_sf"/>
</dbReference>
<evidence type="ECO:0000256" key="1">
    <source>
        <dbReference type="ARBA" id="ARBA00023015"/>
    </source>
</evidence>
<evidence type="ECO:0000259" key="5">
    <source>
        <dbReference type="PROSITE" id="PS50943"/>
    </source>
</evidence>
<dbReference type="PANTHER" id="PTHR30146:SF109">
    <property type="entry name" value="HTH-TYPE TRANSCRIPTIONAL REGULATOR GALS"/>
    <property type="match status" value="1"/>
</dbReference>
<dbReference type="SMART" id="SM00354">
    <property type="entry name" value="HTH_LACI"/>
    <property type="match status" value="1"/>
</dbReference>
<accession>A0ABR7MPN0</accession>
<evidence type="ECO:0000259" key="4">
    <source>
        <dbReference type="PROSITE" id="PS50932"/>
    </source>
</evidence>
<protein>
    <submittedName>
        <fullName evidence="6">LacI family DNA-binding transcriptional regulator</fullName>
    </submittedName>
</protein>
<dbReference type="Proteomes" id="UP000622017">
    <property type="component" value="Unassembled WGS sequence"/>
</dbReference>
<evidence type="ECO:0000313" key="7">
    <source>
        <dbReference type="Proteomes" id="UP000622017"/>
    </source>
</evidence>
<feature type="domain" description="HTH cro/C1-type" evidence="5">
    <location>
        <begin position="16"/>
        <end position="64"/>
    </location>
</feature>
<dbReference type="InterPro" id="IPR001761">
    <property type="entry name" value="Peripla_BP/Lac1_sug-bd_dom"/>
</dbReference>
<evidence type="ECO:0000256" key="2">
    <source>
        <dbReference type="ARBA" id="ARBA00023125"/>
    </source>
</evidence>
<dbReference type="GO" id="GO:0003677">
    <property type="term" value="F:DNA binding"/>
    <property type="evidence" value="ECO:0007669"/>
    <property type="project" value="UniProtKB-KW"/>
</dbReference>
<dbReference type="SUPFAM" id="SSF47413">
    <property type="entry name" value="lambda repressor-like DNA-binding domains"/>
    <property type="match status" value="1"/>
</dbReference>
<keyword evidence="3" id="KW-0804">Transcription</keyword>
<dbReference type="Pfam" id="PF00356">
    <property type="entry name" value="LacI"/>
    <property type="match status" value="1"/>
</dbReference>
<dbReference type="PROSITE" id="PS50943">
    <property type="entry name" value="HTH_CROC1"/>
    <property type="match status" value="1"/>
</dbReference>
<dbReference type="InterPro" id="IPR028082">
    <property type="entry name" value="Peripla_BP_I"/>
</dbReference>
<keyword evidence="7" id="KW-1185">Reference proteome</keyword>
<gene>
    <name evidence="6" type="ORF">H8B15_19045</name>
</gene>
<dbReference type="Pfam" id="PF00532">
    <property type="entry name" value="Peripla_BP_1"/>
    <property type="match status" value="1"/>
</dbReference>
<dbReference type="CDD" id="cd06267">
    <property type="entry name" value="PBP1_LacI_sugar_binding-like"/>
    <property type="match status" value="1"/>
</dbReference>
<dbReference type="PANTHER" id="PTHR30146">
    <property type="entry name" value="LACI-RELATED TRANSCRIPTIONAL REPRESSOR"/>
    <property type="match status" value="1"/>
</dbReference>
<dbReference type="InterPro" id="IPR001387">
    <property type="entry name" value="Cro/C1-type_HTH"/>
</dbReference>
<keyword evidence="2 6" id="KW-0238">DNA-binding</keyword>